<comment type="similarity">
    <text evidence="3">Belongs to the peptidase S54 family.</text>
</comment>
<feature type="transmembrane region" description="Helical" evidence="10">
    <location>
        <begin position="261"/>
        <end position="282"/>
    </location>
</feature>
<evidence type="ECO:0000256" key="7">
    <source>
        <dbReference type="ARBA" id="ARBA00023136"/>
    </source>
</evidence>
<dbReference type="InterPro" id="IPR011992">
    <property type="entry name" value="EF-hand-dom_pair"/>
</dbReference>
<feature type="transmembrane region" description="Helical" evidence="10">
    <location>
        <begin position="386"/>
        <end position="405"/>
    </location>
</feature>
<dbReference type="SUPFAM" id="SSF144091">
    <property type="entry name" value="Rhomboid-like"/>
    <property type="match status" value="1"/>
</dbReference>
<evidence type="ECO:0000256" key="3">
    <source>
        <dbReference type="ARBA" id="ARBA00009045"/>
    </source>
</evidence>
<dbReference type="Proteomes" id="UP001652640">
    <property type="component" value="Chromosome 33"/>
</dbReference>
<evidence type="ECO:0000256" key="5">
    <source>
        <dbReference type="ARBA" id="ARBA00022692"/>
    </source>
</evidence>
<keyword evidence="5 10" id="KW-0812">Transmembrane</keyword>
<dbReference type="InterPro" id="IPR051739">
    <property type="entry name" value="Rhomboid_IM_Serine_Proteases"/>
</dbReference>
<evidence type="ECO:0000256" key="1">
    <source>
        <dbReference type="ARBA" id="ARBA00000156"/>
    </source>
</evidence>
<feature type="compositionally biased region" description="Low complexity" evidence="9">
    <location>
        <begin position="130"/>
        <end position="145"/>
    </location>
</feature>
<evidence type="ECO:0000256" key="6">
    <source>
        <dbReference type="ARBA" id="ARBA00022989"/>
    </source>
</evidence>
<dbReference type="GO" id="GO:0006508">
    <property type="term" value="P:proteolysis"/>
    <property type="evidence" value="ECO:0007669"/>
    <property type="project" value="UniProtKB-KW"/>
</dbReference>
<feature type="transmembrane region" description="Helical" evidence="10">
    <location>
        <begin position="352"/>
        <end position="374"/>
    </location>
</feature>
<feature type="region of interest" description="Disordered" evidence="9">
    <location>
        <begin position="108"/>
        <end position="155"/>
    </location>
</feature>
<dbReference type="InterPro" id="IPR035952">
    <property type="entry name" value="Rhomboid-like_sf"/>
</dbReference>
<keyword evidence="12" id="KW-1185">Reference proteome</keyword>
<name>A0A6J0WWC2_ODOVR</name>
<evidence type="ECO:0000256" key="10">
    <source>
        <dbReference type="SAM" id="Phobius"/>
    </source>
</evidence>
<comment type="subcellular location">
    <subcellularLocation>
        <location evidence="2">Membrane</location>
        <topology evidence="2">Multi-pass membrane protein</topology>
    </subcellularLocation>
</comment>
<accession>A0A6J0WWC2</accession>
<evidence type="ECO:0000256" key="8">
    <source>
        <dbReference type="PIRSR" id="PIRSR037470-50"/>
    </source>
</evidence>
<feature type="transmembrane region" description="Helical" evidence="10">
    <location>
        <begin position="417"/>
        <end position="438"/>
    </location>
</feature>
<dbReference type="GO" id="GO:0004252">
    <property type="term" value="F:serine-type endopeptidase activity"/>
    <property type="evidence" value="ECO:0007669"/>
    <property type="project" value="UniProtKB-UniRule"/>
</dbReference>
<dbReference type="PANTHER" id="PTHR45840">
    <property type="entry name" value="RHOMBOID-RELATED PROTEIN"/>
    <property type="match status" value="1"/>
</dbReference>
<dbReference type="InterPro" id="IPR022764">
    <property type="entry name" value="Peptidase_S54_rhomboid_dom"/>
</dbReference>
<dbReference type="Gene3D" id="1.20.1540.10">
    <property type="entry name" value="Rhomboid-like"/>
    <property type="match status" value="1"/>
</dbReference>
<evidence type="ECO:0000313" key="12">
    <source>
        <dbReference type="Proteomes" id="UP001652640"/>
    </source>
</evidence>
<dbReference type="AlphaFoldDB" id="A0A6J0WWC2"/>
<dbReference type="PANTHER" id="PTHR45840:SF4">
    <property type="entry name" value="RHOMBOID-RELATED PROTEIN 1"/>
    <property type="match status" value="1"/>
</dbReference>
<dbReference type="Pfam" id="PF01694">
    <property type="entry name" value="Rhomboid"/>
    <property type="match status" value="1"/>
</dbReference>
<dbReference type="EC" id="3.4.21.105" evidence="4"/>
<feature type="transmembrane region" description="Helical" evidence="10">
    <location>
        <begin position="294"/>
        <end position="314"/>
    </location>
</feature>
<protein>
    <recommendedName>
        <fullName evidence="4">rhomboid protease</fullName>
        <ecNumber evidence="4">3.4.21.105</ecNumber>
    </recommendedName>
</protein>
<reference evidence="12" key="1">
    <citation type="journal article" date="2022" name="J. Hered.">
        <title>A De Novo Chromosome-Level Genome Assembly of the White-Tailed Deer, Odocoileus Virginianus.</title>
        <authorList>
            <person name="London E.W."/>
            <person name="Roca A.L."/>
            <person name="Novakofski J.E."/>
            <person name="Mateus-Pinilla N.E."/>
        </authorList>
    </citation>
    <scope>NUCLEOTIDE SEQUENCE [LARGE SCALE GENOMIC DNA]</scope>
</reference>
<sequence>MLGCQDGQVACREVPSGSPRLESPSSGLFPEAFPEEVALALTPRPGKRVVCRRVLGTARDSVSRLPLRGTSRMGIGSRAPFLPGHVLVRGARVSRPRVAGRASVACAAGAGGSVTRRRTERAEPEGRGGAESSAEQPLPAAAADPGPGPRPGSMDRSSLLQLIQEQQLDPENTGFIGADTFTGLVHRHELPLDPAKLDMLVALAQSNERGQVCYQELVDLIIVFLCYGARLNKWVLQTYHPEYMKSPLVYHPGHRARAWRFLTYMFMHVGLEQLGFNALLQLMIGVPLEMVHGLLRISLLYLAGVLAGSLTVSITDMRAPVVGGSGGVYALCSAHLANVVMNWAGMRCPYKLLRMVLALVCMSSEVGRAVWLRFSPPLPASGPQPSFMAHLAGAVVGVSMGLTILRSYEERLRDQCGWWVVLLAYGTFLLFAIFWNIFAYDLLGAHIPPPP</sequence>
<dbReference type="GO" id="GO:0016020">
    <property type="term" value="C:membrane"/>
    <property type="evidence" value="ECO:0007669"/>
    <property type="project" value="UniProtKB-SubCell"/>
</dbReference>
<organism evidence="12 13">
    <name type="scientific">Odocoileus virginianus</name>
    <name type="common">White-tailed deer</name>
    <dbReference type="NCBI Taxonomy" id="9874"/>
    <lineage>
        <taxon>Eukaryota</taxon>
        <taxon>Metazoa</taxon>
        <taxon>Chordata</taxon>
        <taxon>Craniata</taxon>
        <taxon>Vertebrata</taxon>
        <taxon>Euteleostomi</taxon>
        <taxon>Mammalia</taxon>
        <taxon>Eutheria</taxon>
        <taxon>Laurasiatheria</taxon>
        <taxon>Artiodactyla</taxon>
        <taxon>Ruminantia</taxon>
        <taxon>Pecora</taxon>
        <taxon>Cervidae</taxon>
        <taxon>Odocoileinae</taxon>
        <taxon>Odocoileus</taxon>
    </lineage>
</organism>
<keyword evidence="7 10" id="KW-0472">Membrane</keyword>
<evidence type="ECO:0000256" key="2">
    <source>
        <dbReference type="ARBA" id="ARBA00004141"/>
    </source>
</evidence>
<evidence type="ECO:0000313" key="13">
    <source>
        <dbReference type="RefSeq" id="XP_020742067.2"/>
    </source>
</evidence>
<keyword evidence="6 10" id="KW-1133">Transmembrane helix</keyword>
<evidence type="ECO:0000256" key="9">
    <source>
        <dbReference type="SAM" id="MobiDB-lite"/>
    </source>
</evidence>
<dbReference type="GeneID" id="110132845"/>
<feature type="transmembrane region" description="Helical" evidence="10">
    <location>
        <begin position="326"/>
        <end position="345"/>
    </location>
</feature>
<reference evidence="13" key="2">
    <citation type="submission" date="2025-08" db="UniProtKB">
        <authorList>
            <consortium name="RefSeq"/>
        </authorList>
    </citation>
    <scope>IDENTIFICATION</scope>
    <source>
        <tissue evidence="13">Tongue muscle</tissue>
    </source>
</reference>
<feature type="domain" description="Peptidase S54 rhomboid" evidence="11">
    <location>
        <begin position="257"/>
        <end position="406"/>
    </location>
</feature>
<feature type="active site" description="Nucleophile" evidence="8">
    <location>
        <position position="325"/>
    </location>
</feature>
<evidence type="ECO:0000256" key="4">
    <source>
        <dbReference type="ARBA" id="ARBA00013039"/>
    </source>
</evidence>
<proteinExistence type="inferred from homology"/>
<dbReference type="RefSeq" id="XP_020742067.2">
    <property type="nucleotide sequence ID" value="XM_020886408.2"/>
</dbReference>
<feature type="active site" evidence="8">
    <location>
        <position position="390"/>
    </location>
</feature>
<comment type="catalytic activity">
    <reaction evidence="1">
        <text>Cleaves type-1 transmembrane domains using a catalytic dyad composed of serine and histidine that are contributed by different transmembrane domains.</text>
        <dbReference type="EC" id="3.4.21.105"/>
    </reaction>
</comment>
<evidence type="ECO:0000259" key="11">
    <source>
        <dbReference type="Pfam" id="PF01694"/>
    </source>
</evidence>
<dbReference type="SUPFAM" id="SSF47473">
    <property type="entry name" value="EF-hand"/>
    <property type="match status" value="1"/>
</dbReference>
<gene>
    <name evidence="13" type="primary">RHBDL1</name>
</gene>